<accession>A0ABD1XVW2</accession>
<evidence type="ECO:0000313" key="1">
    <source>
        <dbReference type="EMBL" id="KAL2613089.1"/>
    </source>
</evidence>
<name>A0ABD1XVW2_9MARC</name>
<gene>
    <name evidence="1" type="ORF">R1flu_024781</name>
</gene>
<keyword evidence="2" id="KW-1185">Reference proteome</keyword>
<dbReference type="AlphaFoldDB" id="A0ABD1XVW2"/>
<evidence type="ECO:0000313" key="2">
    <source>
        <dbReference type="Proteomes" id="UP001605036"/>
    </source>
</evidence>
<reference evidence="1 2" key="1">
    <citation type="submission" date="2024-09" db="EMBL/GenBank/DDBJ databases">
        <title>Chromosome-scale assembly of Riccia fluitans.</title>
        <authorList>
            <person name="Paukszto L."/>
            <person name="Sawicki J."/>
            <person name="Karawczyk K."/>
            <person name="Piernik-Szablinska J."/>
            <person name="Szczecinska M."/>
            <person name="Mazdziarz M."/>
        </authorList>
    </citation>
    <scope>NUCLEOTIDE SEQUENCE [LARGE SCALE GENOMIC DNA]</scope>
    <source>
        <strain evidence="1">Rf_01</strain>
        <tissue evidence="1">Aerial parts of the thallus</tissue>
    </source>
</reference>
<dbReference type="Proteomes" id="UP001605036">
    <property type="component" value="Unassembled WGS sequence"/>
</dbReference>
<comment type="caution">
    <text evidence="1">The sequence shown here is derived from an EMBL/GenBank/DDBJ whole genome shotgun (WGS) entry which is preliminary data.</text>
</comment>
<proteinExistence type="predicted"/>
<organism evidence="1 2">
    <name type="scientific">Riccia fluitans</name>
    <dbReference type="NCBI Taxonomy" id="41844"/>
    <lineage>
        <taxon>Eukaryota</taxon>
        <taxon>Viridiplantae</taxon>
        <taxon>Streptophyta</taxon>
        <taxon>Embryophyta</taxon>
        <taxon>Marchantiophyta</taxon>
        <taxon>Marchantiopsida</taxon>
        <taxon>Marchantiidae</taxon>
        <taxon>Marchantiales</taxon>
        <taxon>Ricciaceae</taxon>
        <taxon>Riccia</taxon>
    </lineage>
</organism>
<evidence type="ECO:0008006" key="3">
    <source>
        <dbReference type="Google" id="ProtNLM"/>
    </source>
</evidence>
<sequence>MEEQVGRINGLNIGDGASLMHQLFADDTGISITASEEQFQRLKEVIGDYEEASRARLNLHKSIVMPLKPSRIPSWFDASGCKLARPGMSFKYLGVDTSCPEDEQTIAKGIVENIMKKLTH</sequence>
<protein>
    <recommendedName>
        <fullName evidence="3">Reverse transcriptase domain-containing protein</fullName>
    </recommendedName>
</protein>
<dbReference type="EMBL" id="JBHFFA010000007">
    <property type="protein sequence ID" value="KAL2613089.1"/>
    <property type="molecule type" value="Genomic_DNA"/>
</dbReference>